<feature type="transmembrane region" description="Helical" evidence="7">
    <location>
        <begin position="139"/>
        <end position="162"/>
    </location>
</feature>
<evidence type="ECO:0000313" key="9">
    <source>
        <dbReference type="EMBL" id="GMB86029.1"/>
    </source>
</evidence>
<proteinExistence type="predicted"/>
<comment type="caution">
    <text evidence="9">The sequence shown here is derived from an EMBL/GenBank/DDBJ whole genome shotgun (WGS) entry which is preliminary data.</text>
</comment>
<keyword evidence="4" id="KW-0029">Amino-acid transport</keyword>
<reference evidence="9" key="1">
    <citation type="submission" date="2023-04" db="EMBL/GenBank/DDBJ databases">
        <title>Draft genome sequences of Lactobacillus delbrueckii subsp. bulgaricus ME-900 and ME-901 with improved acid tolerance.</title>
        <authorList>
            <person name="Ishida T."/>
            <person name="Yamamoto E."/>
            <person name="Koizumi A."/>
            <person name="Fujiwara S."/>
            <person name="Makino S."/>
            <person name="Kano H."/>
            <person name="Kimura K."/>
        </authorList>
    </citation>
    <scope>NUCLEOTIDE SEQUENCE</scope>
    <source>
        <strain evidence="9">ME-900</strain>
    </source>
</reference>
<keyword evidence="3 7" id="KW-0812">Transmembrane</keyword>
<dbReference type="EMBL" id="BSWK01000002">
    <property type="protein sequence ID" value="GMB86029.1"/>
    <property type="molecule type" value="Genomic_DNA"/>
</dbReference>
<dbReference type="GO" id="GO:0055085">
    <property type="term" value="P:transmembrane transport"/>
    <property type="evidence" value="ECO:0007669"/>
    <property type="project" value="InterPro"/>
</dbReference>
<comment type="subcellular location">
    <subcellularLocation>
        <location evidence="1">Membrane</location>
        <topology evidence="1">Multi-pass membrane protein</topology>
    </subcellularLocation>
</comment>
<evidence type="ECO:0000256" key="2">
    <source>
        <dbReference type="ARBA" id="ARBA00022448"/>
    </source>
</evidence>
<gene>
    <name evidence="9" type="ORF">ME0900_04010</name>
</gene>
<evidence type="ECO:0000256" key="6">
    <source>
        <dbReference type="ARBA" id="ARBA00023136"/>
    </source>
</evidence>
<organism evidence="9 10">
    <name type="scientific">Lactobacillus delbrueckii subsp. bulgaricus</name>
    <dbReference type="NCBI Taxonomy" id="1585"/>
    <lineage>
        <taxon>Bacteria</taxon>
        <taxon>Bacillati</taxon>
        <taxon>Bacillota</taxon>
        <taxon>Bacilli</taxon>
        <taxon>Lactobacillales</taxon>
        <taxon>Lactobacillaceae</taxon>
        <taxon>Lactobacillus</taxon>
    </lineage>
</organism>
<sequence>MLCLGELSVAMPYTGSFHVYAKNLLNPAIGFTVAILYWLTWTIALGSEFTAAGIIMRHWFPSVPVWIWSLVFMILIFLSNFFSVKIFAESEFWFAAVKIAAIVAFIILGGLAVVGVIPLKGSQGAPGLTNLTKDGWFPTGFGGVFTTMLTVNFAFSGTELIGITAGEAKEPEKTLPKAIHTTLWRLIIFFICSIFFMACLIPYKQAGVTESPFVHVFNMMGIPFASDLMNFVVLTAIISAGNSGLYASTRCSGPWAMRGLFQLFLPKPTKEGFRPSPC</sequence>
<evidence type="ECO:0000256" key="4">
    <source>
        <dbReference type="ARBA" id="ARBA00022970"/>
    </source>
</evidence>
<keyword evidence="6 7" id="KW-0472">Membrane</keyword>
<accession>A0AAV5PD05</accession>
<dbReference type="PANTHER" id="PTHR43495">
    <property type="entry name" value="GABA PERMEASE"/>
    <property type="match status" value="1"/>
</dbReference>
<dbReference type="Proteomes" id="UP001165243">
    <property type="component" value="Unassembled WGS sequence"/>
</dbReference>
<name>A0AAV5PD05_LACDE</name>
<feature type="transmembrane region" description="Helical" evidence="7">
    <location>
        <begin position="228"/>
        <end position="248"/>
    </location>
</feature>
<dbReference type="GO" id="GO:0016020">
    <property type="term" value="C:membrane"/>
    <property type="evidence" value="ECO:0007669"/>
    <property type="project" value="UniProtKB-SubCell"/>
</dbReference>
<keyword evidence="2" id="KW-0813">Transport</keyword>
<feature type="transmembrane region" description="Helical" evidence="7">
    <location>
        <begin position="65"/>
        <end position="87"/>
    </location>
</feature>
<evidence type="ECO:0000313" key="10">
    <source>
        <dbReference type="Proteomes" id="UP001165243"/>
    </source>
</evidence>
<protein>
    <recommendedName>
        <fullName evidence="8">Amino acid permease/ SLC12A domain-containing protein</fullName>
    </recommendedName>
</protein>
<dbReference type="GO" id="GO:0006865">
    <property type="term" value="P:amino acid transport"/>
    <property type="evidence" value="ECO:0007669"/>
    <property type="project" value="UniProtKB-KW"/>
</dbReference>
<evidence type="ECO:0000256" key="3">
    <source>
        <dbReference type="ARBA" id="ARBA00022692"/>
    </source>
</evidence>
<evidence type="ECO:0000256" key="1">
    <source>
        <dbReference type="ARBA" id="ARBA00004141"/>
    </source>
</evidence>
<dbReference type="AlphaFoldDB" id="A0AAV5PD05"/>
<feature type="transmembrane region" description="Helical" evidence="7">
    <location>
        <begin position="24"/>
        <end position="45"/>
    </location>
</feature>
<feature type="transmembrane region" description="Helical" evidence="7">
    <location>
        <begin position="183"/>
        <end position="203"/>
    </location>
</feature>
<dbReference type="Gene3D" id="1.20.1740.10">
    <property type="entry name" value="Amino acid/polyamine transporter I"/>
    <property type="match status" value="1"/>
</dbReference>
<dbReference type="Pfam" id="PF00324">
    <property type="entry name" value="AA_permease"/>
    <property type="match status" value="1"/>
</dbReference>
<evidence type="ECO:0000256" key="5">
    <source>
        <dbReference type="ARBA" id="ARBA00022989"/>
    </source>
</evidence>
<feature type="domain" description="Amino acid permease/ SLC12A" evidence="8">
    <location>
        <begin position="1"/>
        <end position="265"/>
    </location>
</feature>
<dbReference type="PANTHER" id="PTHR43495:SF5">
    <property type="entry name" value="GAMMA-AMINOBUTYRIC ACID PERMEASE"/>
    <property type="match status" value="1"/>
</dbReference>
<keyword evidence="5 7" id="KW-1133">Transmembrane helix</keyword>
<evidence type="ECO:0000256" key="7">
    <source>
        <dbReference type="SAM" id="Phobius"/>
    </source>
</evidence>
<evidence type="ECO:0000259" key="8">
    <source>
        <dbReference type="Pfam" id="PF00324"/>
    </source>
</evidence>
<feature type="transmembrane region" description="Helical" evidence="7">
    <location>
        <begin position="99"/>
        <end position="119"/>
    </location>
</feature>
<dbReference type="InterPro" id="IPR004841">
    <property type="entry name" value="AA-permease/SLC12A_dom"/>
</dbReference>